<reference evidence="2" key="1">
    <citation type="journal article" date="2021" name="Nat. Commun.">
        <title>Genetic determinants of endophytism in the Arabidopsis root mycobiome.</title>
        <authorList>
            <person name="Mesny F."/>
            <person name="Miyauchi S."/>
            <person name="Thiergart T."/>
            <person name="Pickel B."/>
            <person name="Atanasova L."/>
            <person name="Karlsson M."/>
            <person name="Huettel B."/>
            <person name="Barry K.W."/>
            <person name="Haridas S."/>
            <person name="Chen C."/>
            <person name="Bauer D."/>
            <person name="Andreopoulos W."/>
            <person name="Pangilinan J."/>
            <person name="LaButti K."/>
            <person name="Riley R."/>
            <person name="Lipzen A."/>
            <person name="Clum A."/>
            <person name="Drula E."/>
            <person name="Henrissat B."/>
            <person name="Kohler A."/>
            <person name="Grigoriev I.V."/>
            <person name="Martin F.M."/>
            <person name="Hacquard S."/>
        </authorList>
    </citation>
    <scope>NUCLEOTIDE SEQUENCE</scope>
    <source>
        <strain evidence="2">MPI-CAGE-CH-0235</strain>
    </source>
</reference>
<protein>
    <submittedName>
        <fullName evidence="2">ATP-NAD kinase-like domain-containing protein</fullName>
    </submittedName>
</protein>
<accession>A0A8K0T572</accession>
<organism evidence="2 3">
    <name type="scientific">Stachybotrys elegans</name>
    <dbReference type="NCBI Taxonomy" id="80388"/>
    <lineage>
        <taxon>Eukaryota</taxon>
        <taxon>Fungi</taxon>
        <taxon>Dikarya</taxon>
        <taxon>Ascomycota</taxon>
        <taxon>Pezizomycotina</taxon>
        <taxon>Sordariomycetes</taxon>
        <taxon>Hypocreomycetidae</taxon>
        <taxon>Hypocreales</taxon>
        <taxon>Stachybotryaceae</taxon>
        <taxon>Stachybotrys</taxon>
    </lineage>
</organism>
<proteinExistence type="predicted"/>
<dbReference type="PANTHER" id="PTHR12358:SF108">
    <property type="entry name" value="DAGKC DOMAIN-CONTAINING PROTEIN"/>
    <property type="match status" value="1"/>
</dbReference>
<evidence type="ECO:0000259" key="1">
    <source>
        <dbReference type="PROSITE" id="PS50146"/>
    </source>
</evidence>
<dbReference type="Gene3D" id="2.60.200.40">
    <property type="match status" value="1"/>
</dbReference>
<keyword evidence="2" id="KW-0418">Kinase</keyword>
<dbReference type="GO" id="GO:0016020">
    <property type="term" value="C:membrane"/>
    <property type="evidence" value="ECO:0007669"/>
    <property type="project" value="TreeGrafter"/>
</dbReference>
<evidence type="ECO:0000313" key="3">
    <source>
        <dbReference type="Proteomes" id="UP000813444"/>
    </source>
</evidence>
<comment type="caution">
    <text evidence="2">The sequence shown here is derived from an EMBL/GenBank/DDBJ whole genome shotgun (WGS) entry which is preliminary data.</text>
</comment>
<evidence type="ECO:0000313" key="2">
    <source>
        <dbReference type="EMBL" id="KAH7328277.1"/>
    </source>
</evidence>
<dbReference type="Gene3D" id="3.40.50.10330">
    <property type="entry name" value="Probable inorganic polyphosphate/atp-NAD kinase, domain 1"/>
    <property type="match status" value="1"/>
</dbReference>
<dbReference type="PANTHER" id="PTHR12358">
    <property type="entry name" value="SPHINGOSINE KINASE"/>
    <property type="match status" value="1"/>
</dbReference>
<dbReference type="AlphaFoldDB" id="A0A8K0T572"/>
<dbReference type="GO" id="GO:0005737">
    <property type="term" value="C:cytoplasm"/>
    <property type="evidence" value="ECO:0007669"/>
    <property type="project" value="TreeGrafter"/>
</dbReference>
<dbReference type="OrthoDB" id="3853857at2759"/>
<dbReference type="InterPro" id="IPR016064">
    <property type="entry name" value="NAD/diacylglycerol_kinase_sf"/>
</dbReference>
<gene>
    <name evidence="2" type="ORF">B0I35DRAFT_13832</name>
</gene>
<keyword evidence="3" id="KW-1185">Reference proteome</keyword>
<dbReference type="InterPro" id="IPR050187">
    <property type="entry name" value="Lipid_Phosphate_FormReg"/>
</dbReference>
<dbReference type="InterPro" id="IPR001206">
    <property type="entry name" value="Diacylglycerol_kinase_cat_dom"/>
</dbReference>
<dbReference type="GO" id="GO:0001727">
    <property type="term" value="F:lipid kinase activity"/>
    <property type="evidence" value="ECO:0007669"/>
    <property type="project" value="TreeGrafter"/>
</dbReference>
<dbReference type="EMBL" id="JAGPNK010000001">
    <property type="protein sequence ID" value="KAH7328277.1"/>
    <property type="molecule type" value="Genomic_DNA"/>
</dbReference>
<dbReference type="Pfam" id="PF00781">
    <property type="entry name" value="DAGK_cat"/>
    <property type="match status" value="1"/>
</dbReference>
<dbReference type="SUPFAM" id="SSF111331">
    <property type="entry name" value="NAD kinase/diacylglycerol kinase-like"/>
    <property type="match status" value="1"/>
</dbReference>
<dbReference type="PROSITE" id="PS50146">
    <property type="entry name" value="DAGK"/>
    <property type="match status" value="1"/>
</dbReference>
<dbReference type="Proteomes" id="UP000813444">
    <property type="component" value="Unassembled WGS sequence"/>
</dbReference>
<dbReference type="InterPro" id="IPR017438">
    <property type="entry name" value="ATP-NAD_kinase_N"/>
</dbReference>
<sequence length="478" mass="51830">MTSPTPSVRPVSNIRLDDGSLTWDKDAAAQQLRIDQLLFVLPPTLLSSSKGEYIICALREDADNKEQPFRLVLLSTAQLPDFLHPHLLSAIPSYLRHSDNRVHAVVSTNSGLRQALPFWESVLQPLWSLVSGEPAPDAPSYHLLVTESAQDVPRLAQQLWVDETGAATKTTPSRTVVLLTGDGGVVDLLNGSKDFPADASPIRLAILPMGTGNALFHSMHIPLYSSSSASPLVLGLRTLFSGTPAPLPIFRADFSPGSSIVSFTEKTAAAAAGDGGGAQPELTKQEKHVSHLHGAIVASYGFHSSLVYESDTPEYRVHGDKRFRMVAEDLLRDPHAYAARISFTPPGAQEPVPIPGDKHGYMLVAGVSNMERTFTISPDSKPLDGKLRLVHFGPMDDGKQIMDIMMAAYADGKHVHMDSVTYKEVQEVKVEMAEQDARWRNVCIDGTIVEVPQSGHMTVKTVPSGPWQIVVDSSLTTA</sequence>
<feature type="domain" description="DAGKc" evidence="1">
    <location>
        <begin position="98"/>
        <end position="256"/>
    </location>
</feature>
<name>A0A8K0T572_9HYPO</name>
<dbReference type="GO" id="GO:0046512">
    <property type="term" value="P:sphingosine biosynthetic process"/>
    <property type="evidence" value="ECO:0007669"/>
    <property type="project" value="TreeGrafter"/>
</dbReference>
<keyword evidence="2" id="KW-0808">Transferase</keyword>